<dbReference type="EMBL" id="CAJPVJ010002838">
    <property type="protein sequence ID" value="CAG2166857.1"/>
    <property type="molecule type" value="Genomic_DNA"/>
</dbReference>
<accession>A0A7R9LUU2</accession>
<dbReference type="PROSITE" id="PS50106">
    <property type="entry name" value="PDZ"/>
    <property type="match status" value="1"/>
</dbReference>
<dbReference type="SMART" id="SM00228">
    <property type="entry name" value="PDZ"/>
    <property type="match status" value="1"/>
</dbReference>
<evidence type="ECO:0000256" key="1">
    <source>
        <dbReference type="ARBA" id="ARBA00004496"/>
    </source>
</evidence>
<dbReference type="PANTHER" id="PTHR15963">
    <property type="entry name" value="GENERAL RECEPTOR FOR PHOSPHOINOSITIDES 1-ASSOCIATED SCAFFOLD PROTEIN-RELATED"/>
    <property type="match status" value="1"/>
</dbReference>
<dbReference type="Proteomes" id="UP000728032">
    <property type="component" value="Unassembled WGS sequence"/>
</dbReference>
<dbReference type="InterPro" id="IPR036034">
    <property type="entry name" value="PDZ_sf"/>
</dbReference>
<comment type="subcellular location">
    <subcellularLocation>
        <location evidence="1">Cytoplasm</location>
    </subcellularLocation>
</comment>
<feature type="compositionally biased region" description="Low complexity" evidence="3">
    <location>
        <begin position="207"/>
        <end position="223"/>
    </location>
</feature>
<reference evidence="5" key="1">
    <citation type="submission" date="2020-11" db="EMBL/GenBank/DDBJ databases">
        <authorList>
            <person name="Tran Van P."/>
        </authorList>
    </citation>
    <scope>NUCLEOTIDE SEQUENCE</scope>
</reference>
<keyword evidence="2" id="KW-0963">Cytoplasm</keyword>
<dbReference type="CDD" id="cd06713">
    <property type="entry name" value="PDZ_tamalin_CYTIP-like"/>
    <property type="match status" value="1"/>
</dbReference>
<evidence type="ECO:0000313" key="5">
    <source>
        <dbReference type="EMBL" id="CAD7647679.1"/>
    </source>
</evidence>
<dbReference type="EMBL" id="OC917663">
    <property type="protein sequence ID" value="CAD7647679.1"/>
    <property type="molecule type" value="Genomic_DNA"/>
</dbReference>
<evidence type="ECO:0000313" key="6">
    <source>
        <dbReference type="Proteomes" id="UP000728032"/>
    </source>
</evidence>
<proteinExistence type="predicted"/>
<organism evidence="5">
    <name type="scientific">Oppiella nova</name>
    <dbReference type="NCBI Taxonomy" id="334625"/>
    <lineage>
        <taxon>Eukaryota</taxon>
        <taxon>Metazoa</taxon>
        <taxon>Ecdysozoa</taxon>
        <taxon>Arthropoda</taxon>
        <taxon>Chelicerata</taxon>
        <taxon>Arachnida</taxon>
        <taxon>Acari</taxon>
        <taxon>Acariformes</taxon>
        <taxon>Sarcoptiformes</taxon>
        <taxon>Oribatida</taxon>
        <taxon>Brachypylina</taxon>
        <taxon>Oppioidea</taxon>
        <taxon>Oppiidae</taxon>
        <taxon>Oppiella</taxon>
    </lineage>
</organism>
<dbReference type="AlphaFoldDB" id="A0A7R9LUU2"/>
<feature type="region of interest" description="Disordered" evidence="3">
    <location>
        <begin position="185"/>
        <end position="223"/>
    </location>
</feature>
<evidence type="ECO:0000256" key="3">
    <source>
        <dbReference type="SAM" id="MobiDB-lite"/>
    </source>
</evidence>
<dbReference type="GO" id="GO:0005737">
    <property type="term" value="C:cytoplasm"/>
    <property type="evidence" value="ECO:0007669"/>
    <property type="project" value="UniProtKB-SubCell"/>
</dbReference>
<dbReference type="InterPro" id="IPR001478">
    <property type="entry name" value="PDZ"/>
</dbReference>
<name>A0A7R9LUU2_9ACAR</name>
<dbReference type="Pfam" id="PF00595">
    <property type="entry name" value="PDZ"/>
    <property type="match status" value="1"/>
</dbReference>
<dbReference type="PANTHER" id="PTHR15963:SF5">
    <property type="entry name" value="SHORT SPINDLE 6, ISOFORM A"/>
    <property type="match status" value="1"/>
</dbReference>
<dbReference type="Gene3D" id="2.30.42.10">
    <property type="match status" value="1"/>
</dbReference>
<dbReference type="InterPro" id="IPR052122">
    <property type="entry name" value="Intracell_Traff_Signaling_Reg"/>
</dbReference>
<evidence type="ECO:0000259" key="4">
    <source>
        <dbReference type="PROSITE" id="PS50106"/>
    </source>
</evidence>
<dbReference type="OrthoDB" id="10041077at2759"/>
<sequence length="340" mass="38339">MRYIMSATTTTPTSAVSLPRNLVLLQQSVLDSVKSDRIITTQPEEDRRRRTIIVEKRNQSFGFTLQTYGIKHKREGEVELLTYVDHVEYDGPAFRGGMRPGDVILSINGKDMESADHRTLVKYISSCEKTMRIVVLFEDCVRKVELHIKYLKLKRLLQTKMSEYELLCQRERQLVRNASALAHTRGANNLSKTSNNDKSDAKHHSNHVNNSQQNITNNNTLNTSPNEIQLQFVSNKQTFSAENKCKSLDTSLDDVLNCNDIVIETTGAGDDDDDDRGLVAEQEVLSTIPRTQHRNRGSGVGGKCVSKSVPVSQSNSFESILSDHNIQHSMAEDRDFVTKL</sequence>
<evidence type="ECO:0000256" key="2">
    <source>
        <dbReference type="ARBA" id="ARBA00022490"/>
    </source>
</evidence>
<feature type="domain" description="PDZ" evidence="4">
    <location>
        <begin position="51"/>
        <end position="139"/>
    </location>
</feature>
<dbReference type="SUPFAM" id="SSF50156">
    <property type="entry name" value="PDZ domain-like"/>
    <property type="match status" value="1"/>
</dbReference>
<keyword evidence="6" id="KW-1185">Reference proteome</keyword>
<gene>
    <name evidence="5" type="ORF">ONB1V03_LOCUS6372</name>
</gene>
<protein>
    <recommendedName>
        <fullName evidence="4">PDZ domain-containing protein</fullName>
    </recommendedName>
</protein>